<dbReference type="Proteomes" id="UP001160334">
    <property type="component" value="Unassembled WGS sequence"/>
</dbReference>
<feature type="transmembrane region" description="Helical" evidence="1">
    <location>
        <begin position="30"/>
        <end position="50"/>
    </location>
</feature>
<feature type="transmembrane region" description="Helical" evidence="1">
    <location>
        <begin position="62"/>
        <end position="80"/>
    </location>
</feature>
<keyword evidence="1" id="KW-0812">Transmembrane</keyword>
<sequence>MSTLDVQAQIPDVKPVAPPFLPDLIGKFAGVWWVLLIVGAVAFVVGLASYRGFVQTRTSVEFPLLFGGPVVVALMIWALSYGT</sequence>
<keyword evidence="1" id="KW-0472">Membrane</keyword>
<evidence type="ECO:0000313" key="2">
    <source>
        <dbReference type="EMBL" id="MDH6284604.1"/>
    </source>
</evidence>
<protein>
    <submittedName>
        <fullName evidence="2">Uncharacterized protein</fullName>
    </submittedName>
</protein>
<evidence type="ECO:0000256" key="1">
    <source>
        <dbReference type="SAM" id="Phobius"/>
    </source>
</evidence>
<proteinExistence type="predicted"/>
<dbReference type="EMBL" id="JARXVC010000024">
    <property type="protein sequence ID" value="MDH6284604.1"/>
    <property type="molecule type" value="Genomic_DNA"/>
</dbReference>
<reference evidence="2 3" key="1">
    <citation type="submission" date="2023-04" db="EMBL/GenBank/DDBJ databases">
        <title>Forest soil microbial communities from Buena Vista Peninsula, Colon Province, Panama.</title>
        <authorList>
            <person name="Bouskill N."/>
        </authorList>
    </citation>
    <scope>NUCLEOTIDE SEQUENCE [LARGE SCALE GENOMIC DNA]</scope>
    <source>
        <strain evidence="2 3">CFH S0262</strain>
    </source>
</reference>
<keyword evidence="1" id="KW-1133">Transmembrane helix</keyword>
<name>A0ABT6MM75_9NOCA</name>
<organism evidence="2 3">
    <name type="scientific">Prescottella agglutinans</name>
    <dbReference type="NCBI Taxonomy" id="1644129"/>
    <lineage>
        <taxon>Bacteria</taxon>
        <taxon>Bacillati</taxon>
        <taxon>Actinomycetota</taxon>
        <taxon>Actinomycetes</taxon>
        <taxon>Mycobacteriales</taxon>
        <taxon>Nocardiaceae</taxon>
        <taxon>Prescottella</taxon>
    </lineage>
</organism>
<evidence type="ECO:0000313" key="3">
    <source>
        <dbReference type="Proteomes" id="UP001160334"/>
    </source>
</evidence>
<keyword evidence="3" id="KW-1185">Reference proteome</keyword>
<dbReference type="RefSeq" id="WP_280763819.1">
    <property type="nucleotide sequence ID" value="NZ_JARXVC010000024.1"/>
</dbReference>
<comment type="caution">
    <text evidence="2">The sequence shown here is derived from an EMBL/GenBank/DDBJ whole genome shotgun (WGS) entry which is preliminary data.</text>
</comment>
<accession>A0ABT6MM75</accession>
<gene>
    <name evidence="2" type="ORF">M2280_005865</name>
</gene>